<dbReference type="Proteomes" id="UP000616885">
    <property type="component" value="Unassembled WGS sequence"/>
</dbReference>
<protein>
    <recommendedName>
        <fullName evidence="5">WSC domain-containing protein</fullName>
    </recommendedName>
</protein>
<gene>
    <name evidence="3" type="ORF">IM811_006279</name>
</gene>
<keyword evidence="1" id="KW-0812">Transmembrane</keyword>
<evidence type="ECO:0000256" key="1">
    <source>
        <dbReference type="SAM" id="Phobius"/>
    </source>
</evidence>
<feature type="transmembrane region" description="Helical" evidence="1">
    <location>
        <begin position="200"/>
        <end position="219"/>
    </location>
</feature>
<evidence type="ECO:0000313" key="3">
    <source>
        <dbReference type="EMBL" id="KAF9743939.1"/>
    </source>
</evidence>
<keyword evidence="1" id="KW-0472">Membrane</keyword>
<keyword evidence="1" id="KW-1133">Transmembrane helix</keyword>
<evidence type="ECO:0000313" key="4">
    <source>
        <dbReference type="Proteomes" id="UP000616885"/>
    </source>
</evidence>
<sequence>MAFTPLVVRVVTALVLLAVLSVKVQAGGLIAPNTLIANQAANVTLSETLDKDSELRKTYNGYRVYLALTPPGWGTGPECWLADNLDLHPQQVSVIVPSDVVPNGTKVQFAASLIKKGQENAHGFFYSNNVIFQQGNGTWSQRELNGRNMANENIVNCQALGCVRRCNDQYYTGEESSEKAADDCSNQCVKDWRAANSGTLSFRIPAAAALVGITAFLWLL</sequence>
<dbReference type="EMBL" id="JADCTT010000016">
    <property type="protein sequence ID" value="KAF9743939.1"/>
    <property type="molecule type" value="Genomic_DNA"/>
</dbReference>
<evidence type="ECO:0008006" key="5">
    <source>
        <dbReference type="Google" id="ProtNLM"/>
    </source>
</evidence>
<dbReference type="AlphaFoldDB" id="A0A8H7K2L2"/>
<feature type="chain" id="PRO_5034525788" description="WSC domain-containing protein" evidence="2">
    <location>
        <begin position="27"/>
        <end position="220"/>
    </location>
</feature>
<keyword evidence="2" id="KW-0732">Signal</keyword>
<comment type="caution">
    <text evidence="3">The sequence shown here is derived from an EMBL/GenBank/DDBJ whole genome shotgun (WGS) entry which is preliminary data.</text>
</comment>
<name>A0A8H7K2L2_BIOOC</name>
<organism evidence="3 4">
    <name type="scientific">Bionectria ochroleuca</name>
    <name type="common">Gliocladium roseum</name>
    <dbReference type="NCBI Taxonomy" id="29856"/>
    <lineage>
        <taxon>Eukaryota</taxon>
        <taxon>Fungi</taxon>
        <taxon>Dikarya</taxon>
        <taxon>Ascomycota</taxon>
        <taxon>Pezizomycotina</taxon>
        <taxon>Sordariomycetes</taxon>
        <taxon>Hypocreomycetidae</taxon>
        <taxon>Hypocreales</taxon>
        <taxon>Bionectriaceae</taxon>
        <taxon>Clonostachys</taxon>
    </lineage>
</organism>
<reference evidence="3" key="1">
    <citation type="submission" date="2020-10" db="EMBL/GenBank/DDBJ databases">
        <title>High-Quality Genome Resource of Clonostachys rosea strain S41 by Oxford Nanopore Long-Read Sequencing.</title>
        <authorList>
            <person name="Wang H."/>
        </authorList>
    </citation>
    <scope>NUCLEOTIDE SEQUENCE</scope>
    <source>
        <strain evidence="3">S41</strain>
    </source>
</reference>
<proteinExistence type="predicted"/>
<evidence type="ECO:0000256" key="2">
    <source>
        <dbReference type="SAM" id="SignalP"/>
    </source>
</evidence>
<accession>A0A8H7K2L2</accession>
<feature type="signal peptide" evidence="2">
    <location>
        <begin position="1"/>
        <end position="26"/>
    </location>
</feature>